<feature type="region of interest" description="Disordered" evidence="1">
    <location>
        <begin position="545"/>
        <end position="619"/>
    </location>
</feature>
<evidence type="ECO:0000256" key="1">
    <source>
        <dbReference type="SAM" id="MobiDB-lite"/>
    </source>
</evidence>
<reference evidence="2 3" key="1">
    <citation type="submission" date="2024-10" db="EMBL/GenBank/DDBJ databases">
        <title>Updated reference genomes for cyclostephanoid diatoms.</title>
        <authorList>
            <person name="Roberts W.R."/>
            <person name="Alverson A.J."/>
        </authorList>
    </citation>
    <scope>NUCLEOTIDE SEQUENCE [LARGE SCALE GENOMIC DNA]</scope>
    <source>
        <strain evidence="2 3">AJA232-27</strain>
    </source>
</reference>
<feature type="compositionally biased region" description="Polar residues" evidence="1">
    <location>
        <begin position="230"/>
        <end position="243"/>
    </location>
</feature>
<comment type="caution">
    <text evidence="2">The sequence shown here is derived from an EMBL/GenBank/DDBJ whole genome shotgun (WGS) entry which is preliminary data.</text>
</comment>
<feature type="compositionally biased region" description="Polar residues" evidence="1">
    <location>
        <begin position="837"/>
        <end position="854"/>
    </location>
</feature>
<gene>
    <name evidence="2" type="ORF">ACHAWU_007926</name>
</gene>
<keyword evidence="3" id="KW-1185">Reference proteome</keyword>
<feature type="compositionally biased region" description="Polar residues" evidence="1">
    <location>
        <begin position="584"/>
        <end position="595"/>
    </location>
</feature>
<feature type="compositionally biased region" description="Acidic residues" evidence="1">
    <location>
        <begin position="381"/>
        <end position="397"/>
    </location>
</feature>
<feature type="region of interest" description="Disordered" evidence="1">
    <location>
        <begin position="1"/>
        <end position="61"/>
    </location>
</feature>
<feature type="region of interest" description="Disordered" evidence="1">
    <location>
        <begin position="1156"/>
        <end position="1180"/>
    </location>
</feature>
<feature type="region of interest" description="Disordered" evidence="1">
    <location>
        <begin position="669"/>
        <end position="753"/>
    </location>
</feature>
<dbReference type="EMBL" id="JALLBG020000171">
    <property type="protein sequence ID" value="KAL3760860.1"/>
    <property type="molecule type" value="Genomic_DNA"/>
</dbReference>
<dbReference type="Proteomes" id="UP001530293">
    <property type="component" value="Unassembled WGS sequence"/>
</dbReference>
<dbReference type="AlphaFoldDB" id="A0ABD3MJZ8"/>
<feature type="region of interest" description="Disordered" evidence="1">
    <location>
        <begin position="837"/>
        <end position="857"/>
    </location>
</feature>
<organism evidence="2 3">
    <name type="scientific">Discostella pseudostelligera</name>
    <dbReference type="NCBI Taxonomy" id="259834"/>
    <lineage>
        <taxon>Eukaryota</taxon>
        <taxon>Sar</taxon>
        <taxon>Stramenopiles</taxon>
        <taxon>Ochrophyta</taxon>
        <taxon>Bacillariophyta</taxon>
        <taxon>Coscinodiscophyceae</taxon>
        <taxon>Thalassiosirophycidae</taxon>
        <taxon>Stephanodiscales</taxon>
        <taxon>Stephanodiscaceae</taxon>
        <taxon>Discostella</taxon>
    </lineage>
</organism>
<name>A0ABD3MJZ8_9STRA</name>
<protein>
    <submittedName>
        <fullName evidence="2">Uncharacterized protein</fullName>
    </submittedName>
</protein>
<feature type="region of interest" description="Disordered" evidence="1">
    <location>
        <begin position="375"/>
        <end position="414"/>
    </location>
</feature>
<feature type="region of interest" description="Disordered" evidence="1">
    <location>
        <begin position="230"/>
        <end position="257"/>
    </location>
</feature>
<accession>A0ABD3MJZ8</accession>
<evidence type="ECO:0000313" key="2">
    <source>
        <dbReference type="EMBL" id="KAL3760860.1"/>
    </source>
</evidence>
<proteinExistence type="predicted"/>
<evidence type="ECO:0000313" key="3">
    <source>
        <dbReference type="Proteomes" id="UP001530293"/>
    </source>
</evidence>
<feature type="compositionally biased region" description="Polar residues" evidence="1">
    <location>
        <begin position="24"/>
        <end position="46"/>
    </location>
</feature>
<sequence>MEKTPASHRNNNPPPPQAQPPQRVQLNENGGKSNSNSTSADVNNKSAADPSPHNLPHQPRPNIDIILSLKDPFYRSVMTKFYQSLGTRITKGPKVREKKMANEALLLFKSRKTTTLGGALVDTAAAATAKMIPVRFFKPVSRYEVNGTFVEVDEKAALKKIRDDMGRRMESSNLWMNAIVESNNTDENVNDDIVANSNANDGNDFTATSNENNVIDLTANSNENDIIDLTANSDENDGNNLDNKSAAGPSSHLPQQPRRNIDIILSCKDPFYRDVVANIYQSLETTRTKLHLREKMAKEVLLLFKNRKAMLREISHKEDDATTTTAITTMRFFKLGWRGNWVKETFVEVDETAALREIYTDINIMTGIDEDVDNDNTACVDETDDNDLTANLDENDDNSFNSKSAAGPSYHLPQHPRPNVDIVLSLNDPFYISVMKKIYLSLETTGTKMHQHEKAKEALLLFKNRNTTLGETLHEEDDASTTTAITPVRFFKPVSRYELSETLVEVDETAALREIRRYIDNWIDINEKVNKIFTASCDGNVGNDLTANNDDNDGNVFNKANTDENDENDAKIPASSLPQDPAQGRTQPITSSSGENVKKRKRQTDDDDDNNASYSSTQFLIDSDPNYEAELIKLHLTKRNTYSTGSSKHDDSWQYEEVVNFTRDDVNVGNDFSANSDENDGNVLNNANTDENDDNDFNNAKIPASSLPQDPAQGRTQPTTSSSKRKRQTDDDDDDDDDKSSHTSEPFLIDSDPDYEAELMTLHPTERNTDSFTGSSKHDDIWQYEGVVNFVRDATLLGQRFPELRQFTMHELQLGHLIKHIQALSIGDKFRNRVGAPNSNGISTEGNSASSTETDTAKEIWTKEDSASSTTDMAKCTSVSTMPKVVVCIDEYIIDTELHPSVIQTSKDRIWNVDTLPDYFDPSIRPSVPTNSRQIYIPGNTVFARWLNKDDPGSYGAVSITVSPFSCLRMFHSALTFHRRSDITEKQWYPGRIIASKLSPNQDERLIHDVRFDDGTESFDLDTEDIMAFEQYKAWLKDLEQYYSLPNQSSMSRLTEHTRVYAKWIDPTDPELHGSWMAGKVLNSKLRQDEHGRQVSYHILFDNGDQDNEILDVDVVPEELYKLLLEEKTNRGRTMQSGLNGIDLIVKASKFSSPLKPGRNSRYTTCTGGSPEELKDDSDDGDAFMDAFRCSEVLRSEAHTPSKVARLSGASSPDVHYGAYMKFKPWAVDPNTKGVH</sequence>